<sequence length="196" mass="19374">MQGTVLMTYAAFACPILLFGVFAVALVGKARGRAAFQEFAASITALRLLPARVSRAAAVLVTAVEAAVVVLLVPSSTVLAGFALAVLLLLALTGGIVLALRRGRSAPCRCFGASVTPLGPVHVVRNLLLAVAGAGGLTAMAAGASAGWPPHPGGSLIAAVSAAVVLLLVVRLDDLTALFAPAPAAPSRTGPPGPGS</sequence>
<evidence type="ECO:0000256" key="1">
    <source>
        <dbReference type="ARBA" id="ARBA00004141"/>
    </source>
</evidence>
<keyword evidence="2 5" id="KW-0812">Transmembrane</keyword>
<dbReference type="RefSeq" id="WP_344475459.1">
    <property type="nucleotide sequence ID" value="NZ_BAAASB010000005.1"/>
</dbReference>
<keyword evidence="8" id="KW-1185">Reference proteome</keyword>
<dbReference type="InterPro" id="IPR009908">
    <property type="entry name" value="Methylamine_util_MauE"/>
</dbReference>
<dbReference type="Pfam" id="PF07291">
    <property type="entry name" value="MauE"/>
    <property type="match status" value="1"/>
</dbReference>
<evidence type="ECO:0000256" key="2">
    <source>
        <dbReference type="ARBA" id="ARBA00022692"/>
    </source>
</evidence>
<keyword evidence="3 5" id="KW-1133">Transmembrane helix</keyword>
<gene>
    <name evidence="7" type="ORF">ACFPRH_07305</name>
</gene>
<proteinExistence type="predicted"/>
<comment type="caution">
    <text evidence="7">The sequence shown here is derived from an EMBL/GenBank/DDBJ whole genome shotgun (WGS) entry which is preliminary data.</text>
</comment>
<evidence type="ECO:0000259" key="6">
    <source>
        <dbReference type="Pfam" id="PF07291"/>
    </source>
</evidence>
<feature type="transmembrane region" description="Helical" evidence="5">
    <location>
        <begin position="79"/>
        <end position="100"/>
    </location>
</feature>
<dbReference type="EMBL" id="JBHSKP010000003">
    <property type="protein sequence ID" value="MFC5151534.1"/>
    <property type="molecule type" value="Genomic_DNA"/>
</dbReference>
<evidence type="ECO:0000256" key="4">
    <source>
        <dbReference type="ARBA" id="ARBA00023136"/>
    </source>
</evidence>
<feature type="transmembrane region" description="Helical" evidence="5">
    <location>
        <begin position="154"/>
        <end position="172"/>
    </location>
</feature>
<name>A0ABW0AD68_9ACTN</name>
<accession>A0ABW0AD68</accession>
<keyword evidence="4 5" id="KW-0472">Membrane</keyword>
<comment type="subcellular location">
    <subcellularLocation>
        <location evidence="1">Membrane</location>
        <topology evidence="1">Multi-pass membrane protein</topology>
    </subcellularLocation>
</comment>
<feature type="domain" description="Methylamine utilisation protein MauE" evidence="6">
    <location>
        <begin position="7"/>
        <end position="137"/>
    </location>
</feature>
<evidence type="ECO:0000256" key="5">
    <source>
        <dbReference type="SAM" id="Phobius"/>
    </source>
</evidence>
<feature type="transmembrane region" description="Helical" evidence="5">
    <location>
        <begin position="127"/>
        <end position="148"/>
    </location>
</feature>
<feature type="transmembrane region" description="Helical" evidence="5">
    <location>
        <begin position="56"/>
        <end position="73"/>
    </location>
</feature>
<evidence type="ECO:0000256" key="3">
    <source>
        <dbReference type="ARBA" id="ARBA00022989"/>
    </source>
</evidence>
<protein>
    <submittedName>
        <fullName evidence="7">MauE/DoxX family redox-associated membrane protein</fullName>
    </submittedName>
</protein>
<reference evidence="8" key="1">
    <citation type="journal article" date="2019" name="Int. J. Syst. Evol. Microbiol.">
        <title>The Global Catalogue of Microorganisms (GCM) 10K type strain sequencing project: providing services to taxonomists for standard genome sequencing and annotation.</title>
        <authorList>
            <consortium name="The Broad Institute Genomics Platform"/>
            <consortium name="The Broad Institute Genome Sequencing Center for Infectious Disease"/>
            <person name="Wu L."/>
            <person name="Ma J."/>
        </authorList>
    </citation>
    <scope>NUCLEOTIDE SEQUENCE [LARGE SCALE GENOMIC DNA]</scope>
    <source>
        <strain evidence="8">PCU 266</strain>
    </source>
</reference>
<evidence type="ECO:0000313" key="8">
    <source>
        <dbReference type="Proteomes" id="UP001596160"/>
    </source>
</evidence>
<organism evidence="7 8">
    <name type="scientific">Streptomyces amakusaensis</name>
    <dbReference type="NCBI Taxonomy" id="67271"/>
    <lineage>
        <taxon>Bacteria</taxon>
        <taxon>Bacillati</taxon>
        <taxon>Actinomycetota</taxon>
        <taxon>Actinomycetes</taxon>
        <taxon>Kitasatosporales</taxon>
        <taxon>Streptomycetaceae</taxon>
        <taxon>Streptomyces</taxon>
    </lineage>
</organism>
<feature type="transmembrane region" description="Helical" evidence="5">
    <location>
        <begin position="6"/>
        <end position="27"/>
    </location>
</feature>
<dbReference type="Proteomes" id="UP001596160">
    <property type="component" value="Unassembled WGS sequence"/>
</dbReference>
<evidence type="ECO:0000313" key="7">
    <source>
        <dbReference type="EMBL" id="MFC5151534.1"/>
    </source>
</evidence>